<name>A6JBE1_RAT</name>
<feature type="non-terminal residue" evidence="1">
    <location>
        <position position="83"/>
    </location>
</feature>
<accession>A6JBE1</accession>
<protein>
    <submittedName>
        <fullName evidence="1">RCG53971</fullName>
    </submittedName>
</protein>
<dbReference type="EMBL" id="CH473979">
    <property type="protein sequence ID" value="EDM07243.1"/>
    <property type="molecule type" value="Genomic_DNA"/>
</dbReference>
<evidence type="ECO:0000313" key="1">
    <source>
        <dbReference type="EMBL" id="EDM07243.1"/>
    </source>
</evidence>
<gene>
    <name evidence="1" type="ORF">rCG_53971</name>
</gene>
<evidence type="ECO:0000313" key="2">
    <source>
        <dbReference type="Proteomes" id="UP000234681"/>
    </source>
</evidence>
<dbReference type="Proteomes" id="UP000234681">
    <property type="component" value="Chromosome 1"/>
</dbReference>
<sequence>MRRVHLEAGYHVSQAALDMCHEKVQRLTKSTGTQNFIFVMVTPQDFLQEINYFVLYNLKAASSTFLRYSRRPKHFWKKNKYIK</sequence>
<proteinExistence type="predicted"/>
<organism evidence="1 2">
    <name type="scientific">Rattus norvegicus</name>
    <name type="common">Rat</name>
    <dbReference type="NCBI Taxonomy" id="10116"/>
    <lineage>
        <taxon>Eukaryota</taxon>
        <taxon>Metazoa</taxon>
        <taxon>Chordata</taxon>
        <taxon>Craniata</taxon>
        <taxon>Vertebrata</taxon>
        <taxon>Euteleostomi</taxon>
        <taxon>Mammalia</taxon>
        <taxon>Eutheria</taxon>
        <taxon>Euarchontoglires</taxon>
        <taxon>Glires</taxon>
        <taxon>Rodentia</taxon>
        <taxon>Myomorpha</taxon>
        <taxon>Muroidea</taxon>
        <taxon>Muridae</taxon>
        <taxon>Murinae</taxon>
        <taxon>Rattus</taxon>
    </lineage>
</organism>
<reference evidence="1 2" key="1">
    <citation type="submission" date="2005-09" db="EMBL/GenBank/DDBJ databases">
        <authorList>
            <person name="Mural R.J."/>
            <person name="Li P.W."/>
            <person name="Adams M.D."/>
            <person name="Amanatides P.G."/>
            <person name="Baden-Tillson H."/>
            <person name="Barnstead M."/>
            <person name="Chin S.H."/>
            <person name="Dew I."/>
            <person name="Evans C.A."/>
            <person name="Ferriera S."/>
            <person name="Flanigan M."/>
            <person name="Fosler C."/>
            <person name="Glodek A."/>
            <person name="Gu Z."/>
            <person name="Holt R.A."/>
            <person name="Jennings D."/>
            <person name="Kraft C.L."/>
            <person name="Lu F."/>
            <person name="Nguyen T."/>
            <person name="Nusskern D.R."/>
            <person name="Pfannkoch C.M."/>
            <person name="Sitter C."/>
            <person name="Sutton G.G."/>
            <person name="Venter J.C."/>
            <person name="Wang Z."/>
            <person name="Woodage T."/>
            <person name="Zheng X.H."/>
            <person name="Zhong F."/>
        </authorList>
    </citation>
    <scope>NUCLEOTIDE SEQUENCE [LARGE SCALE GENOMIC DNA]</scope>
    <source>
        <strain>BN</strain>
        <strain evidence="2">Sprague-Dawley</strain>
    </source>
</reference>
<dbReference type="AlphaFoldDB" id="A6JBE1"/>